<dbReference type="GO" id="GO:0015658">
    <property type="term" value="F:branched-chain amino acid transmembrane transporter activity"/>
    <property type="evidence" value="ECO:0007669"/>
    <property type="project" value="InterPro"/>
</dbReference>
<reference evidence="6 7" key="1">
    <citation type="submission" date="2014-03" db="EMBL/GenBank/DDBJ databases">
        <title>Genome of Haematobacter massiliensis CCUG 47968.</title>
        <authorList>
            <person name="Wang D."/>
            <person name="Wang G."/>
        </authorList>
    </citation>
    <scope>NUCLEOTIDE SEQUENCE [LARGE SCALE GENOMIC DNA]</scope>
    <source>
        <strain evidence="6 7">CCUG 47968</strain>
    </source>
</reference>
<dbReference type="EMBL" id="JGYG01000001">
    <property type="protein sequence ID" value="KFI32042.1"/>
    <property type="molecule type" value="Genomic_DNA"/>
</dbReference>
<evidence type="ECO:0000256" key="1">
    <source>
        <dbReference type="ARBA" id="ARBA00004651"/>
    </source>
</evidence>
<protein>
    <submittedName>
        <fullName evidence="6">Branched-chain amino acid ABC transporter permease</fullName>
    </submittedName>
</protein>
<evidence type="ECO:0000256" key="3">
    <source>
        <dbReference type="ARBA" id="ARBA00022692"/>
    </source>
</evidence>
<dbReference type="InterPro" id="IPR001851">
    <property type="entry name" value="ABC_transp_permease"/>
</dbReference>
<name>A0A086YCP2_9RHOB</name>
<keyword evidence="7" id="KW-1185">Reference proteome</keyword>
<evidence type="ECO:0000256" key="4">
    <source>
        <dbReference type="ARBA" id="ARBA00022989"/>
    </source>
</evidence>
<dbReference type="GO" id="GO:0005886">
    <property type="term" value="C:plasma membrane"/>
    <property type="evidence" value="ECO:0007669"/>
    <property type="project" value="UniProtKB-SubCell"/>
</dbReference>
<comment type="subcellular location">
    <subcellularLocation>
        <location evidence="1">Cell membrane</location>
        <topology evidence="1">Multi-pass membrane protein</topology>
    </subcellularLocation>
</comment>
<dbReference type="STRING" id="195105.CN97_06410"/>
<proteinExistence type="predicted"/>
<dbReference type="CDD" id="cd06581">
    <property type="entry name" value="TM_PBP1_LivM_like"/>
    <property type="match status" value="1"/>
</dbReference>
<dbReference type="OrthoDB" id="9814461at2"/>
<keyword evidence="5" id="KW-0472">Membrane</keyword>
<keyword evidence="3" id="KW-0812">Transmembrane</keyword>
<dbReference type="PANTHER" id="PTHR30482:SF5">
    <property type="entry name" value="ABC TRANSPORTER PERMEASE PROTEIN"/>
    <property type="match status" value="1"/>
</dbReference>
<dbReference type="eggNOG" id="COG4177">
    <property type="taxonomic scope" value="Bacteria"/>
</dbReference>
<dbReference type="RefSeq" id="WP_035706333.1">
    <property type="nucleotide sequence ID" value="NZ_CAMIFG010000077.1"/>
</dbReference>
<keyword evidence="4" id="KW-1133">Transmembrane helix</keyword>
<sequence length="357" mass="38737">MYYRLSGVHHSRYESARALWPVPADRTIVILLLLLALAAPLYLSDLYLGSYMLPWVIWSAAALSLTLLMGLAGQLHFGFAAVMAIGAYAAIHIVRAGVPFEIALLAAGIVAAVIGTVFGAAALRVKGLYLVMATLAMQYLVDWVIVNVPAISGGAHATLRTPEVRFLFMPIESLASRYWLALGWVVLMTLFFLNVKRTSFGRALVAIRDKDFAAAVIGVDPFRYKLMAFFTSSFMGGVTGAILAFCYYRAVTPEQFGFNVSIQLVAMVLVGGLGSVIGSYLGAGFVLLAPIVLTNAIAALAGAGWVPVSQNFISHLPLMIYGAMIIGFLLFEPLGLAKIYDNIRKYFLVWPFRHARS</sequence>
<evidence type="ECO:0000256" key="5">
    <source>
        <dbReference type="ARBA" id="ARBA00023136"/>
    </source>
</evidence>
<dbReference type="Proteomes" id="UP000028826">
    <property type="component" value="Unassembled WGS sequence"/>
</dbReference>
<evidence type="ECO:0000313" key="6">
    <source>
        <dbReference type="EMBL" id="KFI32042.1"/>
    </source>
</evidence>
<evidence type="ECO:0000256" key="2">
    <source>
        <dbReference type="ARBA" id="ARBA00022475"/>
    </source>
</evidence>
<dbReference type="Pfam" id="PF02653">
    <property type="entry name" value="BPD_transp_2"/>
    <property type="match status" value="1"/>
</dbReference>
<dbReference type="PANTHER" id="PTHR30482">
    <property type="entry name" value="HIGH-AFFINITY BRANCHED-CHAIN AMINO ACID TRANSPORT SYSTEM PERMEASE"/>
    <property type="match status" value="1"/>
</dbReference>
<accession>A0A086YCP2</accession>
<organism evidence="6 7">
    <name type="scientific">Haematobacter massiliensis</name>
    <dbReference type="NCBI Taxonomy" id="195105"/>
    <lineage>
        <taxon>Bacteria</taxon>
        <taxon>Pseudomonadati</taxon>
        <taxon>Pseudomonadota</taxon>
        <taxon>Alphaproteobacteria</taxon>
        <taxon>Rhodobacterales</taxon>
        <taxon>Paracoccaceae</taxon>
        <taxon>Haematobacter</taxon>
    </lineage>
</organism>
<dbReference type="InterPro" id="IPR043428">
    <property type="entry name" value="LivM-like"/>
</dbReference>
<keyword evidence="2" id="KW-1003">Cell membrane</keyword>
<gene>
    <name evidence="6" type="ORF">CN97_06410</name>
</gene>
<evidence type="ECO:0000313" key="7">
    <source>
        <dbReference type="Proteomes" id="UP000028826"/>
    </source>
</evidence>
<dbReference type="AlphaFoldDB" id="A0A086YCP2"/>
<comment type="caution">
    <text evidence="6">The sequence shown here is derived from an EMBL/GenBank/DDBJ whole genome shotgun (WGS) entry which is preliminary data.</text>
</comment>